<accession>A0ABT9XIA5</accession>
<feature type="transmembrane region" description="Helical" evidence="1">
    <location>
        <begin position="130"/>
        <end position="154"/>
    </location>
</feature>
<keyword evidence="1" id="KW-0812">Transmembrane</keyword>
<dbReference type="InterPro" id="IPR024529">
    <property type="entry name" value="ECF_trnsprt_substrate-spec"/>
</dbReference>
<gene>
    <name evidence="2" type="ORF">J2S03_001881</name>
</gene>
<dbReference type="Gene3D" id="1.10.1760.20">
    <property type="match status" value="1"/>
</dbReference>
<dbReference type="Proteomes" id="UP001232973">
    <property type="component" value="Unassembled WGS sequence"/>
</dbReference>
<feature type="transmembrane region" description="Helical" evidence="1">
    <location>
        <begin position="63"/>
        <end position="89"/>
    </location>
</feature>
<keyword evidence="3" id="KW-1185">Reference proteome</keyword>
<proteinExistence type="predicted"/>
<dbReference type="RefSeq" id="WP_274454725.1">
    <property type="nucleotide sequence ID" value="NZ_CP067097.1"/>
</dbReference>
<sequence length="201" mass="21148">MAGQKFQQGVSATDMSLGGGKALSTRRIVVAGVLSAISILLGVTGLGYIPVPTAAGNATIMHLPAVVGGILEGPIVGGIIGLIFGLTSFFHSSVPWFKDPLVSVLPRIFIGIVSYYVYVGMRRIRVPMWVNLAITGFLGSVTNTVLVLVMVYLQFQESMKALVTVALVNGTPEAIVSAIISVVVVLAYRGTWKTAAKSRIS</sequence>
<keyword evidence="1" id="KW-1133">Transmembrane helix</keyword>
<comment type="caution">
    <text evidence="2">The sequence shown here is derived from an EMBL/GenBank/DDBJ whole genome shotgun (WGS) entry which is preliminary data.</text>
</comment>
<feature type="transmembrane region" description="Helical" evidence="1">
    <location>
        <begin position="28"/>
        <end position="51"/>
    </location>
</feature>
<protein>
    <submittedName>
        <fullName evidence="2">Membrane protein</fullName>
    </submittedName>
</protein>
<evidence type="ECO:0000313" key="2">
    <source>
        <dbReference type="EMBL" id="MDQ0190018.1"/>
    </source>
</evidence>
<feature type="transmembrane region" description="Helical" evidence="1">
    <location>
        <begin position="101"/>
        <end position="118"/>
    </location>
</feature>
<reference evidence="2 3" key="1">
    <citation type="submission" date="2023-07" db="EMBL/GenBank/DDBJ databases">
        <title>Genomic Encyclopedia of Type Strains, Phase IV (KMG-IV): sequencing the most valuable type-strain genomes for metagenomic binning, comparative biology and taxonomic classification.</title>
        <authorList>
            <person name="Goeker M."/>
        </authorList>
    </citation>
    <scope>NUCLEOTIDE SEQUENCE [LARGE SCALE GENOMIC DNA]</scope>
    <source>
        <strain evidence="2 3">DSM 4006</strain>
    </source>
</reference>
<evidence type="ECO:0000313" key="3">
    <source>
        <dbReference type="Proteomes" id="UP001232973"/>
    </source>
</evidence>
<keyword evidence="1" id="KW-0472">Membrane</keyword>
<evidence type="ECO:0000256" key="1">
    <source>
        <dbReference type="SAM" id="Phobius"/>
    </source>
</evidence>
<dbReference type="EMBL" id="JAUSTP010000013">
    <property type="protein sequence ID" value="MDQ0190018.1"/>
    <property type="molecule type" value="Genomic_DNA"/>
</dbReference>
<feature type="transmembrane region" description="Helical" evidence="1">
    <location>
        <begin position="174"/>
        <end position="192"/>
    </location>
</feature>
<dbReference type="Pfam" id="PF12822">
    <property type="entry name" value="ECF_trnsprt"/>
    <property type="match status" value="1"/>
</dbReference>
<name>A0ABT9XIA5_9BACL</name>
<organism evidence="2 3">
    <name type="scientific">Alicyclobacillus cycloheptanicus</name>
    <dbReference type="NCBI Taxonomy" id="1457"/>
    <lineage>
        <taxon>Bacteria</taxon>
        <taxon>Bacillati</taxon>
        <taxon>Bacillota</taxon>
        <taxon>Bacilli</taxon>
        <taxon>Bacillales</taxon>
        <taxon>Alicyclobacillaceae</taxon>
        <taxon>Alicyclobacillus</taxon>
    </lineage>
</organism>